<dbReference type="STRING" id="265719.SAMN04488509_10978"/>
<keyword evidence="5" id="KW-0805">Transcription regulation</keyword>
<sequence>MNTKIDGLGGPRLEPQARRVGSPGQDTVGAVSPTNALRLDEDSVQISATATAATSAGFDAAKVQQLRADIEAGRYTVDTRALAARLMEIEGSLK</sequence>
<comment type="similarity">
    <text evidence="1">Belongs to the FlgM family.</text>
</comment>
<keyword evidence="3" id="KW-0678">Repressor</keyword>
<evidence type="ECO:0000256" key="4">
    <source>
        <dbReference type="ARBA" id="ARBA00022795"/>
    </source>
</evidence>
<dbReference type="InterPro" id="IPR007412">
    <property type="entry name" value="FlgM"/>
</dbReference>
<dbReference type="InterPro" id="IPR031316">
    <property type="entry name" value="FlgM_C"/>
</dbReference>
<gene>
    <name evidence="11" type="ORF">SAMN04488509_10978</name>
</gene>
<dbReference type="EMBL" id="FNAG01000009">
    <property type="protein sequence ID" value="SDD87737.1"/>
    <property type="molecule type" value="Genomic_DNA"/>
</dbReference>
<keyword evidence="6" id="KW-0804">Transcription</keyword>
<accession>A0A1G6YDD2</accession>
<dbReference type="Pfam" id="PF04316">
    <property type="entry name" value="FlgM"/>
    <property type="match status" value="1"/>
</dbReference>
<comment type="function">
    <text evidence="7">Responsible for the coupling of flagellin expression to flagellar assembly by preventing expression of the flagellin genes when a component of the middle class of proteins is defective. It negatively regulates flagellar genes by inhibiting the activity of FliA by directly binding to FliA.</text>
</comment>
<evidence type="ECO:0000256" key="8">
    <source>
        <dbReference type="ARBA" id="ARBA00030117"/>
    </source>
</evidence>
<dbReference type="AlphaFoldDB" id="A0A1G6YDD2"/>
<evidence type="ECO:0000256" key="2">
    <source>
        <dbReference type="ARBA" id="ARBA00017823"/>
    </source>
</evidence>
<dbReference type="Proteomes" id="UP000199603">
    <property type="component" value="Unassembled WGS sequence"/>
</dbReference>
<organism evidence="11 12">
    <name type="scientific">Aquimonas voraii</name>
    <dbReference type="NCBI Taxonomy" id="265719"/>
    <lineage>
        <taxon>Bacteria</taxon>
        <taxon>Pseudomonadati</taxon>
        <taxon>Pseudomonadota</taxon>
        <taxon>Gammaproteobacteria</taxon>
        <taxon>Lysobacterales</taxon>
        <taxon>Lysobacteraceae</taxon>
        <taxon>Aquimonas</taxon>
    </lineage>
</organism>
<dbReference type="RefSeq" id="WP_176764204.1">
    <property type="nucleotide sequence ID" value="NZ_FNAG01000009.1"/>
</dbReference>
<feature type="region of interest" description="Disordered" evidence="9">
    <location>
        <begin position="1"/>
        <end position="30"/>
    </location>
</feature>
<evidence type="ECO:0000313" key="11">
    <source>
        <dbReference type="EMBL" id="SDD87737.1"/>
    </source>
</evidence>
<evidence type="ECO:0000256" key="6">
    <source>
        <dbReference type="ARBA" id="ARBA00023163"/>
    </source>
</evidence>
<feature type="domain" description="Anti-sigma-28 factor FlgM C-terminal" evidence="10">
    <location>
        <begin position="42"/>
        <end position="88"/>
    </location>
</feature>
<dbReference type="SUPFAM" id="SSF101498">
    <property type="entry name" value="Anti-sigma factor FlgM"/>
    <property type="match status" value="1"/>
</dbReference>
<keyword evidence="12" id="KW-1185">Reference proteome</keyword>
<dbReference type="GO" id="GO:0045892">
    <property type="term" value="P:negative regulation of DNA-templated transcription"/>
    <property type="evidence" value="ECO:0007669"/>
    <property type="project" value="InterPro"/>
</dbReference>
<evidence type="ECO:0000256" key="5">
    <source>
        <dbReference type="ARBA" id="ARBA00023015"/>
    </source>
</evidence>
<proteinExistence type="inferred from homology"/>
<protein>
    <recommendedName>
        <fullName evidence="2">Negative regulator of flagellin synthesis</fullName>
    </recommendedName>
    <alternativeName>
        <fullName evidence="8">Anti-sigma-28 factor</fullName>
    </alternativeName>
</protein>
<evidence type="ECO:0000313" key="12">
    <source>
        <dbReference type="Proteomes" id="UP000199603"/>
    </source>
</evidence>
<reference evidence="11 12" key="1">
    <citation type="submission" date="2016-10" db="EMBL/GenBank/DDBJ databases">
        <authorList>
            <person name="de Groot N.N."/>
        </authorList>
    </citation>
    <scope>NUCLEOTIDE SEQUENCE [LARGE SCALE GENOMIC DNA]</scope>
    <source>
        <strain evidence="11 12">DSM 16957</strain>
    </source>
</reference>
<dbReference type="InterPro" id="IPR035890">
    <property type="entry name" value="Anti-sigma-28_factor_FlgM_sf"/>
</dbReference>
<evidence type="ECO:0000256" key="3">
    <source>
        <dbReference type="ARBA" id="ARBA00022491"/>
    </source>
</evidence>
<dbReference type="GO" id="GO:0044781">
    <property type="term" value="P:bacterial-type flagellum organization"/>
    <property type="evidence" value="ECO:0007669"/>
    <property type="project" value="UniProtKB-KW"/>
</dbReference>
<name>A0A1G6YDD2_9GAMM</name>
<evidence type="ECO:0000256" key="9">
    <source>
        <dbReference type="SAM" id="MobiDB-lite"/>
    </source>
</evidence>
<evidence type="ECO:0000259" key="10">
    <source>
        <dbReference type="Pfam" id="PF04316"/>
    </source>
</evidence>
<keyword evidence="4" id="KW-1005">Bacterial flagellum biogenesis</keyword>
<evidence type="ECO:0000256" key="7">
    <source>
        <dbReference type="ARBA" id="ARBA00024739"/>
    </source>
</evidence>
<evidence type="ECO:0000256" key="1">
    <source>
        <dbReference type="ARBA" id="ARBA00005322"/>
    </source>
</evidence>
<dbReference type="NCBIfam" id="TIGR03824">
    <property type="entry name" value="FlgM_jcvi"/>
    <property type="match status" value="1"/>
</dbReference>